<gene>
    <name evidence="1" type="ORF">F4827_005706</name>
</gene>
<dbReference type="Proteomes" id="UP000571554">
    <property type="component" value="Unassembled WGS sequence"/>
</dbReference>
<accession>A0A7W9WVW1</accession>
<evidence type="ECO:0000313" key="2">
    <source>
        <dbReference type="Proteomes" id="UP000571554"/>
    </source>
</evidence>
<dbReference type="Gene3D" id="2.60.120.620">
    <property type="entry name" value="q2cbj1_9rhob like domain"/>
    <property type="match status" value="1"/>
</dbReference>
<protein>
    <recommendedName>
        <fullName evidence="3">Prolyl 4-hydroxylase</fullName>
    </recommendedName>
</protein>
<evidence type="ECO:0008006" key="3">
    <source>
        <dbReference type="Google" id="ProtNLM"/>
    </source>
</evidence>
<sequence length="227" mass="25890">MKNDNMLESFDLQRISAQLDAEAYAVLPGCFDADEARAMANLLDAGRVKRGPDGGEFHYFDEAMPPRLNAWCDASYRWLVPLANRWNTLAGIDRTFPPEFEAFLEANRGAGQHRQQSHLCRLREGDRLGLHRHDEGEWTFPFQLVALLSEPKRAFTGGEFVMTEQRPRMQSRPMVVPLQYGDIAIIASAQRPVQGAHGYYRGHLKHAISRVRSGERIGLEWVFHQTQ</sequence>
<reference evidence="1 2" key="1">
    <citation type="submission" date="2020-08" db="EMBL/GenBank/DDBJ databases">
        <title>Above-ground endophytic microbial communities from plants in different locations in the United States.</title>
        <authorList>
            <person name="Frank C."/>
        </authorList>
    </citation>
    <scope>NUCLEOTIDE SEQUENCE [LARGE SCALE GENOMIC DNA]</scope>
    <source>
        <strain evidence="1 2">WP4_2_2</strain>
    </source>
</reference>
<dbReference type="RefSeq" id="WP_183729504.1">
    <property type="nucleotide sequence ID" value="NZ_JACHBW010000020.1"/>
</dbReference>
<name>A0A7W9WVW1_9BURK</name>
<organism evidence="1 2">
    <name type="scientific">Paraburkholderia bannensis</name>
    <dbReference type="NCBI Taxonomy" id="765414"/>
    <lineage>
        <taxon>Bacteria</taxon>
        <taxon>Pseudomonadati</taxon>
        <taxon>Pseudomonadota</taxon>
        <taxon>Betaproteobacteria</taxon>
        <taxon>Burkholderiales</taxon>
        <taxon>Burkholderiaceae</taxon>
        <taxon>Paraburkholderia</taxon>
    </lineage>
</organism>
<proteinExistence type="predicted"/>
<evidence type="ECO:0000313" key="1">
    <source>
        <dbReference type="EMBL" id="MBB6105836.1"/>
    </source>
</evidence>
<dbReference type="AlphaFoldDB" id="A0A7W9WVW1"/>
<keyword evidence="2" id="KW-1185">Reference proteome</keyword>
<dbReference type="Pfam" id="PF09859">
    <property type="entry name" value="Oxygenase-NA"/>
    <property type="match status" value="1"/>
</dbReference>
<dbReference type="InterPro" id="IPR018655">
    <property type="entry name" value="DUF2086"/>
</dbReference>
<comment type="caution">
    <text evidence="1">The sequence shown here is derived from an EMBL/GenBank/DDBJ whole genome shotgun (WGS) entry which is preliminary data.</text>
</comment>
<dbReference type="EMBL" id="JACHBW010000020">
    <property type="protein sequence ID" value="MBB6105836.1"/>
    <property type="molecule type" value="Genomic_DNA"/>
</dbReference>